<dbReference type="EMBL" id="LT841358">
    <property type="protein sequence ID" value="SMH72613.1"/>
    <property type="molecule type" value="Genomic_DNA"/>
</dbReference>
<name>A0A2H1FIL7_9ARCH</name>
<protein>
    <recommendedName>
        <fullName evidence="3">TFIIB-type domain-containing protein</fullName>
    </recommendedName>
</protein>
<proteinExistence type="predicted"/>
<accession>A0A2H1FIL7</accession>
<organism evidence="1 2">
    <name type="scientific">Candidatus Nitrosotalea okcheonensis</name>
    <dbReference type="NCBI Taxonomy" id="1903276"/>
    <lineage>
        <taxon>Archaea</taxon>
        <taxon>Nitrososphaerota</taxon>
        <taxon>Nitrososphaeria</taxon>
        <taxon>Nitrosotaleales</taxon>
        <taxon>Nitrosotaleaceae</taxon>
        <taxon>Nitrosotalea</taxon>
    </lineage>
</organism>
<dbReference type="AlphaFoldDB" id="A0A2H1FIL7"/>
<evidence type="ECO:0000313" key="2">
    <source>
        <dbReference type="Proteomes" id="UP000230607"/>
    </source>
</evidence>
<evidence type="ECO:0000313" key="1">
    <source>
        <dbReference type="EMBL" id="SMH72613.1"/>
    </source>
</evidence>
<keyword evidence="2" id="KW-1185">Reference proteome</keyword>
<gene>
    <name evidence="1" type="ORF">NCS_30453</name>
</gene>
<evidence type="ECO:0008006" key="3">
    <source>
        <dbReference type="Google" id="ProtNLM"/>
    </source>
</evidence>
<sequence length="269" mass="30489">MTNNKCPRCNKLSLCVMDNEICCSKCGIVLGPDYQLQETTSSSKLNLYQITEVGCKKVNLEFARHIHENKSDVSQISNVCVKLDLPIYAAQDINIVYQKLSKHKQQERKAYAEKLKQLLDLVAKGLEKEEKVAILKRTKPKGCTKANIVAFASHLACRKYGLPKSDAQIIEAIKMNFGMKRTFTILKTYSLNRITAESLGIVCDYDKSNYYMRILLNKIRCKIGDGPLFNKIQRQAIENLTHITDTRENTRAQRALDLALEGAKLNVQV</sequence>
<reference evidence="2" key="1">
    <citation type="submission" date="2017-03" db="EMBL/GenBank/DDBJ databases">
        <authorList>
            <person name="Herbold C."/>
        </authorList>
    </citation>
    <scope>NUCLEOTIDE SEQUENCE [LARGE SCALE GENOMIC DNA]</scope>
</reference>
<dbReference type="Proteomes" id="UP000230607">
    <property type="component" value="Chromosome 1"/>
</dbReference>